<dbReference type="AlphaFoldDB" id="A0A3S1A259"/>
<proteinExistence type="predicted"/>
<sequence length="156" mass="17857">MKLGQHIETGLTNLGNALERAKQNDIDWQRESYQLGLISDEDKIRVLMQELYRKVYVGKDTTDLRMVIEMISNRVEDERAYRHSLPNQLNAIAHSVIGLLLLATLGSYAVAPICNSSQSRFCKDTRRIPNAIDRYFSDPKPVPGYVQQNNIHIDQN</sequence>
<protein>
    <submittedName>
        <fullName evidence="2">Uncharacterized protein</fullName>
    </submittedName>
</protein>
<accession>A0A3S1A259</accession>
<evidence type="ECO:0000313" key="2">
    <source>
        <dbReference type="EMBL" id="RUS92405.1"/>
    </source>
</evidence>
<keyword evidence="1" id="KW-1133">Transmembrane helix</keyword>
<name>A0A3S1A259_9CYAN</name>
<feature type="transmembrane region" description="Helical" evidence="1">
    <location>
        <begin position="89"/>
        <end position="111"/>
    </location>
</feature>
<gene>
    <name evidence="2" type="ORF">DSM106972_099200</name>
</gene>
<reference evidence="2" key="2">
    <citation type="journal article" date="2019" name="Genome Biol. Evol.">
        <title>Day and night: Metabolic profiles and evolutionary relationships of six axenic non-marine cyanobacteria.</title>
        <authorList>
            <person name="Will S.E."/>
            <person name="Henke P."/>
            <person name="Boedeker C."/>
            <person name="Huang S."/>
            <person name="Brinkmann H."/>
            <person name="Rohde M."/>
            <person name="Jarek M."/>
            <person name="Friedl T."/>
            <person name="Seufert S."/>
            <person name="Schumacher M."/>
            <person name="Overmann J."/>
            <person name="Neumann-Schaal M."/>
            <person name="Petersen J."/>
        </authorList>
    </citation>
    <scope>NUCLEOTIDE SEQUENCE [LARGE SCALE GENOMIC DNA]</scope>
    <source>
        <strain evidence="2">PCC 7102</strain>
    </source>
</reference>
<dbReference type="RefSeq" id="WP_127087803.1">
    <property type="nucleotide sequence ID" value="NZ_RSCL01000080.1"/>
</dbReference>
<reference evidence="2" key="1">
    <citation type="submission" date="2018-12" db="EMBL/GenBank/DDBJ databases">
        <authorList>
            <person name="Will S."/>
            <person name="Neumann-Schaal M."/>
            <person name="Henke P."/>
        </authorList>
    </citation>
    <scope>NUCLEOTIDE SEQUENCE</scope>
    <source>
        <strain evidence="2">PCC 7102</strain>
    </source>
</reference>
<organism evidence="2 3">
    <name type="scientific">Dulcicalothrix desertica PCC 7102</name>
    <dbReference type="NCBI Taxonomy" id="232991"/>
    <lineage>
        <taxon>Bacteria</taxon>
        <taxon>Bacillati</taxon>
        <taxon>Cyanobacteriota</taxon>
        <taxon>Cyanophyceae</taxon>
        <taxon>Nostocales</taxon>
        <taxon>Calotrichaceae</taxon>
        <taxon>Dulcicalothrix</taxon>
    </lineage>
</organism>
<dbReference type="OrthoDB" id="519162at2"/>
<comment type="caution">
    <text evidence="2">The sequence shown here is derived from an EMBL/GenBank/DDBJ whole genome shotgun (WGS) entry which is preliminary data.</text>
</comment>
<dbReference type="Proteomes" id="UP000271624">
    <property type="component" value="Unassembled WGS sequence"/>
</dbReference>
<keyword evidence="1" id="KW-0472">Membrane</keyword>
<evidence type="ECO:0000256" key="1">
    <source>
        <dbReference type="SAM" id="Phobius"/>
    </source>
</evidence>
<evidence type="ECO:0000313" key="3">
    <source>
        <dbReference type="Proteomes" id="UP000271624"/>
    </source>
</evidence>
<keyword evidence="3" id="KW-1185">Reference proteome</keyword>
<keyword evidence="1" id="KW-0812">Transmembrane</keyword>
<dbReference type="EMBL" id="RSCL01000080">
    <property type="protein sequence ID" value="RUS92405.1"/>
    <property type="molecule type" value="Genomic_DNA"/>
</dbReference>